<reference evidence="2 3" key="1">
    <citation type="journal article" date="2018" name="Front. Plant Sci.">
        <title>Red Clover (Trifolium pratense) and Zigzag Clover (T. medium) - A Picture of Genomic Similarities and Differences.</title>
        <authorList>
            <person name="Dluhosova J."/>
            <person name="Istvanek J."/>
            <person name="Nedelnik J."/>
            <person name="Repkova J."/>
        </authorList>
    </citation>
    <scope>NUCLEOTIDE SEQUENCE [LARGE SCALE GENOMIC DNA]</scope>
    <source>
        <strain evidence="3">cv. 10/8</strain>
        <tissue evidence="2">Leaf</tissue>
    </source>
</reference>
<dbReference type="Proteomes" id="UP000265520">
    <property type="component" value="Unassembled WGS sequence"/>
</dbReference>
<organism evidence="2 3">
    <name type="scientific">Trifolium medium</name>
    <dbReference type="NCBI Taxonomy" id="97028"/>
    <lineage>
        <taxon>Eukaryota</taxon>
        <taxon>Viridiplantae</taxon>
        <taxon>Streptophyta</taxon>
        <taxon>Embryophyta</taxon>
        <taxon>Tracheophyta</taxon>
        <taxon>Spermatophyta</taxon>
        <taxon>Magnoliopsida</taxon>
        <taxon>eudicotyledons</taxon>
        <taxon>Gunneridae</taxon>
        <taxon>Pentapetalae</taxon>
        <taxon>rosids</taxon>
        <taxon>fabids</taxon>
        <taxon>Fabales</taxon>
        <taxon>Fabaceae</taxon>
        <taxon>Papilionoideae</taxon>
        <taxon>50 kb inversion clade</taxon>
        <taxon>NPAAA clade</taxon>
        <taxon>Hologalegina</taxon>
        <taxon>IRL clade</taxon>
        <taxon>Trifolieae</taxon>
        <taxon>Trifolium</taxon>
    </lineage>
</organism>
<evidence type="ECO:0000313" key="3">
    <source>
        <dbReference type="Proteomes" id="UP000265520"/>
    </source>
</evidence>
<dbReference type="EMBL" id="LXQA011245982">
    <property type="protein sequence ID" value="MCI90494.1"/>
    <property type="molecule type" value="Genomic_DNA"/>
</dbReference>
<proteinExistence type="predicted"/>
<sequence>LAKELQQNGAVAGDWRLLLKGTFAGNAGDDAGDAGDDAEQAASDASMGKGDGNEDDVTSD</sequence>
<feature type="compositionally biased region" description="Acidic residues" evidence="1">
    <location>
        <begin position="30"/>
        <end position="39"/>
    </location>
</feature>
<evidence type="ECO:0000313" key="2">
    <source>
        <dbReference type="EMBL" id="MCI90494.1"/>
    </source>
</evidence>
<protein>
    <submittedName>
        <fullName evidence="2">Uncharacterized protein</fullName>
    </submittedName>
</protein>
<evidence type="ECO:0000256" key="1">
    <source>
        <dbReference type="SAM" id="MobiDB-lite"/>
    </source>
</evidence>
<feature type="region of interest" description="Disordered" evidence="1">
    <location>
        <begin position="23"/>
        <end position="60"/>
    </location>
</feature>
<dbReference type="AlphaFoldDB" id="A0A392VQ27"/>
<keyword evidence="3" id="KW-1185">Reference proteome</keyword>
<accession>A0A392VQ27</accession>
<comment type="caution">
    <text evidence="2">The sequence shown here is derived from an EMBL/GenBank/DDBJ whole genome shotgun (WGS) entry which is preliminary data.</text>
</comment>
<name>A0A392VQ27_9FABA</name>
<feature type="non-terminal residue" evidence="2">
    <location>
        <position position="1"/>
    </location>
</feature>